<keyword evidence="1 2" id="KW-0378">Hydrolase</keyword>
<keyword evidence="6" id="KW-1185">Reference proteome</keyword>
<dbReference type="Pfam" id="PF01966">
    <property type="entry name" value="HD"/>
    <property type="match status" value="1"/>
</dbReference>
<dbReference type="RefSeq" id="WP_208402857.1">
    <property type="nucleotide sequence ID" value="NZ_VDYR01000001.1"/>
</dbReference>
<dbReference type="InterPro" id="IPR050135">
    <property type="entry name" value="dGTPase-like"/>
</dbReference>
<dbReference type="Pfam" id="PF13286">
    <property type="entry name" value="HD_assoc"/>
    <property type="match status" value="1"/>
</dbReference>
<gene>
    <name evidence="5" type="ORF">FHT01_001817</name>
</gene>
<evidence type="ECO:0000313" key="5">
    <source>
        <dbReference type="EMBL" id="NIJ24275.1"/>
    </source>
</evidence>
<comment type="similarity">
    <text evidence="2">Belongs to the dGTPase family. Type 2 subfamily.</text>
</comment>
<proteinExistence type="inferred from homology"/>
<dbReference type="PANTHER" id="PTHR11373">
    <property type="entry name" value="DEOXYNUCLEOSIDE TRIPHOSPHATE TRIPHOSPHOHYDROLASE"/>
    <property type="match status" value="1"/>
</dbReference>
<dbReference type="InterPro" id="IPR003607">
    <property type="entry name" value="HD/PDEase_dom"/>
</dbReference>
<dbReference type="InterPro" id="IPR023023">
    <property type="entry name" value="dNTPase_2"/>
</dbReference>
<dbReference type="EMBL" id="JAASQP010000001">
    <property type="protein sequence ID" value="NIJ24275.1"/>
    <property type="molecule type" value="Genomic_DNA"/>
</dbReference>
<protein>
    <recommendedName>
        <fullName evidence="2">Deoxyguanosinetriphosphate triphosphohydrolase-like protein</fullName>
    </recommendedName>
</protein>
<comment type="caution">
    <text evidence="5">The sequence shown here is derived from an EMBL/GenBank/DDBJ whole genome shotgun (WGS) entry which is preliminary data.</text>
</comment>
<dbReference type="PANTHER" id="PTHR11373:SF43">
    <property type="entry name" value="DEOXYGUANOSINETRIPHOSPHATE TRIPHOSPHOHYDROLASE-LIKE PROTEIN"/>
    <property type="match status" value="1"/>
</dbReference>
<dbReference type="SMART" id="SM00471">
    <property type="entry name" value="HDc"/>
    <property type="match status" value="1"/>
</dbReference>
<feature type="compositionally biased region" description="Basic and acidic residues" evidence="3">
    <location>
        <begin position="1"/>
        <end position="13"/>
    </location>
</feature>
<evidence type="ECO:0000259" key="4">
    <source>
        <dbReference type="PROSITE" id="PS51831"/>
    </source>
</evidence>
<dbReference type="NCBIfam" id="NF002326">
    <property type="entry name" value="PRK01286.1-1"/>
    <property type="match status" value="1"/>
</dbReference>
<dbReference type="InterPro" id="IPR006261">
    <property type="entry name" value="dGTPase"/>
</dbReference>
<dbReference type="HAMAP" id="MF_01212">
    <property type="entry name" value="dGTPase_type2"/>
    <property type="match status" value="1"/>
</dbReference>
<feature type="compositionally biased region" description="Basic and acidic residues" evidence="3">
    <location>
        <begin position="33"/>
        <end position="49"/>
    </location>
</feature>
<dbReference type="GO" id="GO:0008832">
    <property type="term" value="F:dGTPase activity"/>
    <property type="evidence" value="ECO:0007669"/>
    <property type="project" value="UniProtKB-EC"/>
</dbReference>
<evidence type="ECO:0000256" key="1">
    <source>
        <dbReference type="ARBA" id="ARBA00022801"/>
    </source>
</evidence>
<feature type="domain" description="HD" evidence="4">
    <location>
        <begin position="82"/>
        <end position="195"/>
    </location>
</feature>
<reference evidence="5 6" key="1">
    <citation type="submission" date="2020-03" db="EMBL/GenBank/DDBJ databases">
        <title>Genomic Encyclopedia of Type Strains, Phase IV (KMG-IV): sequencing the most valuable type-strain genomes for metagenomic binning, comparative biology and taxonomic classification.</title>
        <authorList>
            <person name="Goeker M."/>
        </authorList>
    </citation>
    <scope>NUCLEOTIDE SEQUENCE [LARGE SCALE GENOMIC DNA]</scope>
    <source>
        <strain evidence="5 6">DSM 22753</strain>
    </source>
</reference>
<dbReference type="InterPro" id="IPR026875">
    <property type="entry name" value="PHydrolase_assoc_dom"/>
</dbReference>
<name>A0ABX0U127_9SPHN</name>
<dbReference type="Proteomes" id="UP000788153">
    <property type="component" value="Unassembled WGS sequence"/>
</dbReference>
<dbReference type="PROSITE" id="PS51831">
    <property type="entry name" value="HD"/>
    <property type="match status" value="1"/>
</dbReference>
<dbReference type="SUPFAM" id="SSF109604">
    <property type="entry name" value="HD-domain/PDEase-like"/>
    <property type="match status" value="1"/>
</dbReference>
<evidence type="ECO:0000256" key="2">
    <source>
        <dbReference type="HAMAP-Rule" id="MF_01212"/>
    </source>
</evidence>
<organism evidence="5 6">
    <name type="scientific">Sphingomonas japonica</name>
    <dbReference type="NCBI Taxonomy" id="511662"/>
    <lineage>
        <taxon>Bacteria</taxon>
        <taxon>Pseudomonadati</taxon>
        <taxon>Pseudomonadota</taxon>
        <taxon>Alphaproteobacteria</taxon>
        <taxon>Sphingomonadales</taxon>
        <taxon>Sphingomonadaceae</taxon>
        <taxon>Sphingomonas</taxon>
    </lineage>
</organism>
<dbReference type="InterPro" id="IPR006674">
    <property type="entry name" value="HD_domain"/>
</dbReference>
<evidence type="ECO:0000313" key="6">
    <source>
        <dbReference type="Proteomes" id="UP000788153"/>
    </source>
</evidence>
<dbReference type="CDD" id="cd00077">
    <property type="entry name" value="HDc"/>
    <property type="match status" value="1"/>
</dbReference>
<evidence type="ECO:0000256" key="3">
    <source>
        <dbReference type="SAM" id="MobiDB-lite"/>
    </source>
</evidence>
<accession>A0ABX0U127</accession>
<feature type="region of interest" description="Disordered" evidence="3">
    <location>
        <begin position="1"/>
        <end position="49"/>
    </location>
</feature>
<dbReference type="Gene3D" id="1.10.3210.10">
    <property type="entry name" value="Hypothetical protein af1432"/>
    <property type="match status" value="1"/>
</dbReference>
<dbReference type="NCBIfam" id="TIGR01353">
    <property type="entry name" value="dGTP_triPase"/>
    <property type="match status" value="1"/>
</dbReference>
<sequence length="403" mass="44410">MDQRHRPEDREAVAEVTLPARYASHPAASRGRLHPETERGERGPRDAFQRDRDRIIHSISFRRLRHKTQVFMAPDGDHFRVRLTHSLEVAQIGRTVARTLGLNEDLTEALCLAHDIGHPPFGHAGEDALKAALAGAGGFDHNGHTLRALTRLECPYPRWPGLNLSWETLEGLAKHNGPVTRPGWALSQADAAFALDLTRWPSLEAQVAAISDDIAYDNHDIDDGLRAGLLSLDQILSVPMVARGFDAVRARYRDLPESALLGEMVRSQIGAMVNDLIAETARRIDAAGIDTADDVRAAGACLAGFSERMRDEERELKRFMYANLYHHPRQIEAAQAAGAVVAGLFAAYAADPQALPAPWRAGMPDDEPGRSRHIADFIAGMTDRYAVTRYREVVGPIDLPEGF</sequence>